<dbReference type="RefSeq" id="WP_163717086.1">
    <property type="nucleotide sequence ID" value="NZ_BLKZ01000001.1"/>
</dbReference>
<dbReference type="Proteomes" id="UP000465360">
    <property type="component" value="Unassembled WGS sequence"/>
</dbReference>
<comment type="caution">
    <text evidence="3">The sequence shown here is derived from an EMBL/GenBank/DDBJ whole genome shotgun (WGS) entry which is preliminary data.</text>
</comment>
<feature type="domain" description="AB hydrolase-1" evidence="2">
    <location>
        <begin position="22"/>
        <end position="262"/>
    </location>
</feature>
<name>A0A7I9YV45_MYCBU</name>
<dbReference type="Pfam" id="PF00561">
    <property type="entry name" value="Abhydrolase_1"/>
    <property type="match status" value="1"/>
</dbReference>
<gene>
    <name evidence="3" type="ORF">MBOU_46120</name>
</gene>
<protein>
    <submittedName>
        <fullName evidence="3">Alpha/beta hydrolase</fullName>
    </submittedName>
</protein>
<dbReference type="InterPro" id="IPR029058">
    <property type="entry name" value="AB_hydrolase_fold"/>
</dbReference>
<dbReference type="PRINTS" id="PR00111">
    <property type="entry name" value="ABHYDROLASE"/>
</dbReference>
<dbReference type="EMBL" id="BLKZ01000001">
    <property type="protein sequence ID" value="GFG92570.1"/>
    <property type="molecule type" value="Genomic_DNA"/>
</dbReference>
<sequence>MEQFSRGQLVFDVRDSGPEDGPVVVLLHGHPQTNSAWDGVIPLLTARGYRCLAPNQRGISPGARPPRRREYRLSELVDDVGALIDASGAQRVHLVGHDWGALVAWAFAATHPDRLITLTALSGPHPRALRRALLTGQQGMASWYAYFYQLPRLPERVYLGRDGKGARLSAMMQAGGQRLEFADRDARAMAEPGAYTAALNWYRAMPWSGRVGPVDVPTLYVWGDNDPYILDRAAHTCGNYVSGFYRFEILRGAGHWLPDEHPDTVADLLLEFFATRRA</sequence>
<organism evidence="3 4">
    <name type="scientific">Mycobacterium bourgelatii</name>
    <dbReference type="NCBI Taxonomy" id="1273442"/>
    <lineage>
        <taxon>Bacteria</taxon>
        <taxon>Bacillati</taxon>
        <taxon>Actinomycetota</taxon>
        <taxon>Actinomycetes</taxon>
        <taxon>Mycobacteriales</taxon>
        <taxon>Mycobacteriaceae</taxon>
        <taxon>Mycobacterium</taxon>
    </lineage>
</organism>
<dbReference type="Gene3D" id="3.40.50.1820">
    <property type="entry name" value="alpha/beta hydrolase"/>
    <property type="match status" value="1"/>
</dbReference>
<dbReference type="SUPFAM" id="SSF53474">
    <property type="entry name" value="alpha/beta-Hydrolases"/>
    <property type="match status" value="1"/>
</dbReference>
<proteinExistence type="predicted"/>
<dbReference type="PANTHER" id="PTHR43329">
    <property type="entry name" value="EPOXIDE HYDROLASE"/>
    <property type="match status" value="1"/>
</dbReference>
<keyword evidence="1 3" id="KW-0378">Hydrolase</keyword>
<accession>A0A7I9YV45</accession>
<reference evidence="3 4" key="1">
    <citation type="journal article" date="2019" name="Emerg. Microbes Infect.">
        <title>Comprehensive subspecies identification of 175 nontuberculous mycobacteria species based on 7547 genomic profiles.</title>
        <authorList>
            <person name="Matsumoto Y."/>
            <person name="Kinjo T."/>
            <person name="Motooka D."/>
            <person name="Nabeya D."/>
            <person name="Jung N."/>
            <person name="Uechi K."/>
            <person name="Horii T."/>
            <person name="Iida T."/>
            <person name="Fujita J."/>
            <person name="Nakamura S."/>
        </authorList>
    </citation>
    <scope>NUCLEOTIDE SEQUENCE [LARGE SCALE GENOMIC DNA]</scope>
    <source>
        <strain evidence="3 4">JCM 30725</strain>
    </source>
</reference>
<dbReference type="InterPro" id="IPR000073">
    <property type="entry name" value="AB_hydrolase_1"/>
</dbReference>
<keyword evidence="4" id="KW-1185">Reference proteome</keyword>
<dbReference type="InterPro" id="IPR000639">
    <property type="entry name" value="Epox_hydrolase-like"/>
</dbReference>
<dbReference type="PRINTS" id="PR00412">
    <property type="entry name" value="EPOXHYDRLASE"/>
</dbReference>
<dbReference type="AlphaFoldDB" id="A0A7I9YV45"/>
<evidence type="ECO:0000259" key="2">
    <source>
        <dbReference type="Pfam" id="PF00561"/>
    </source>
</evidence>
<evidence type="ECO:0000313" key="4">
    <source>
        <dbReference type="Proteomes" id="UP000465360"/>
    </source>
</evidence>
<dbReference type="GO" id="GO:0016787">
    <property type="term" value="F:hydrolase activity"/>
    <property type="evidence" value="ECO:0007669"/>
    <property type="project" value="UniProtKB-KW"/>
</dbReference>
<evidence type="ECO:0000313" key="3">
    <source>
        <dbReference type="EMBL" id="GFG92570.1"/>
    </source>
</evidence>
<evidence type="ECO:0000256" key="1">
    <source>
        <dbReference type="ARBA" id="ARBA00022801"/>
    </source>
</evidence>